<dbReference type="Pfam" id="PF02742">
    <property type="entry name" value="Fe_dep_repr_C"/>
    <property type="match status" value="1"/>
</dbReference>
<keyword evidence="3" id="KW-0408">Iron</keyword>
<feature type="domain" description="Ferrous iron transporter FeoA-like" evidence="4">
    <location>
        <begin position="160"/>
        <end position="230"/>
    </location>
</feature>
<dbReference type="InterPro" id="IPR007167">
    <property type="entry name" value="Fe-transptr_FeoA-like"/>
</dbReference>
<dbReference type="KEGG" id="meme:HYG87_02575"/>
<gene>
    <name evidence="5" type="ORF">HYG87_02575</name>
</gene>
<accession>A0A8T8K2W7</accession>
<comment type="subcellular location">
    <subcellularLocation>
        <location evidence="1">Cytoplasm</location>
    </subcellularLocation>
</comment>
<dbReference type="GO" id="GO:0005737">
    <property type="term" value="C:cytoplasm"/>
    <property type="evidence" value="ECO:0007669"/>
    <property type="project" value="UniProtKB-SubCell"/>
</dbReference>
<protein>
    <submittedName>
        <fullName evidence="5">Metal-dependent transcriptional regulator</fullName>
    </submittedName>
</protein>
<evidence type="ECO:0000313" key="5">
    <source>
        <dbReference type="EMBL" id="QUH22734.1"/>
    </source>
</evidence>
<dbReference type="SUPFAM" id="SSF50037">
    <property type="entry name" value="C-terminal domain of transcriptional repressors"/>
    <property type="match status" value="1"/>
</dbReference>
<name>A0A8T8K2W7_9EURY</name>
<evidence type="ECO:0000259" key="4">
    <source>
        <dbReference type="SMART" id="SM00899"/>
    </source>
</evidence>
<dbReference type="EMBL" id="CP058560">
    <property type="protein sequence ID" value="QUH22734.1"/>
    <property type="molecule type" value="Genomic_DNA"/>
</dbReference>
<dbReference type="InterPro" id="IPR022689">
    <property type="entry name" value="Iron_dep_repressor"/>
</dbReference>
<dbReference type="Gene3D" id="2.30.30.90">
    <property type="match status" value="1"/>
</dbReference>
<dbReference type="Pfam" id="PF04023">
    <property type="entry name" value="FeoA"/>
    <property type="match status" value="1"/>
</dbReference>
<evidence type="ECO:0000256" key="1">
    <source>
        <dbReference type="ARBA" id="ARBA00004496"/>
    </source>
</evidence>
<dbReference type="InterPro" id="IPR001367">
    <property type="entry name" value="Fe_dep_repressor"/>
</dbReference>
<comment type="subunit">
    <text evidence="2">Homodimer.</text>
</comment>
<organism evidence="5 6">
    <name type="scientific">Methanobacterium alkalithermotolerans</name>
    <dbReference type="NCBI Taxonomy" id="2731220"/>
    <lineage>
        <taxon>Archaea</taxon>
        <taxon>Methanobacteriati</taxon>
        <taxon>Methanobacteriota</taxon>
        <taxon>Methanomada group</taxon>
        <taxon>Methanobacteria</taxon>
        <taxon>Methanobacteriales</taxon>
        <taxon>Methanobacteriaceae</taxon>
        <taxon>Methanobacterium</taxon>
    </lineage>
</organism>
<dbReference type="InterPro" id="IPR050536">
    <property type="entry name" value="DtxR_MntR_Metal-Reg"/>
</dbReference>
<keyword evidence="6" id="KW-1185">Reference proteome</keyword>
<evidence type="ECO:0000256" key="2">
    <source>
        <dbReference type="ARBA" id="ARBA00011738"/>
    </source>
</evidence>
<proteinExistence type="predicted"/>
<dbReference type="PANTHER" id="PTHR33238:SF11">
    <property type="entry name" value="TRANSCRIPTIONAL REGULATOR MNTR"/>
    <property type="match status" value="1"/>
</dbReference>
<dbReference type="InterPro" id="IPR038157">
    <property type="entry name" value="FeoA_core_dom"/>
</dbReference>
<dbReference type="GO" id="GO:0003700">
    <property type="term" value="F:DNA-binding transcription factor activity"/>
    <property type="evidence" value="ECO:0007669"/>
    <property type="project" value="InterPro"/>
</dbReference>
<dbReference type="OrthoDB" id="24735at2157"/>
<evidence type="ECO:0000313" key="6">
    <source>
        <dbReference type="Proteomes" id="UP000681041"/>
    </source>
</evidence>
<dbReference type="SMART" id="SM00899">
    <property type="entry name" value="FeoA"/>
    <property type="match status" value="1"/>
</dbReference>
<dbReference type="InterPro" id="IPR036388">
    <property type="entry name" value="WH-like_DNA-bd_sf"/>
</dbReference>
<dbReference type="PANTHER" id="PTHR33238">
    <property type="entry name" value="IRON (METAL) DEPENDENT REPRESSOR, DTXR FAMILY"/>
    <property type="match status" value="1"/>
</dbReference>
<dbReference type="InterPro" id="IPR008988">
    <property type="entry name" value="Transcriptional_repressor_C"/>
</dbReference>
<reference evidence="5" key="1">
    <citation type="submission" date="2020-07" db="EMBL/GenBank/DDBJ databases">
        <title>Methanobacterium. sp. MethCan genome.</title>
        <authorList>
            <person name="Postec A."/>
            <person name="Quemeneur M."/>
        </authorList>
    </citation>
    <scope>NUCLEOTIDE SEQUENCE</scope>
    <source>
        <strain evidence="5">MethCAN</strain>
    </source>
</reference>
<dbReference type="SMART" id="SM00529">
    <property type="entry name" value="HTH_DTXR"/>
    <property type="match status" value="1"/>
</dbReference>
<dbReference type="Gene3D" id="1.10.10.10">
    <property type="entry name" value="Winged helix-like DNA-binding domain superfamily/Winged helix DNA-binding domain"/>
    <property type="match status" value="1"/>
</dbReference>
<evidence type="ECO:0000256" key="3">
    <source>
        <dbReference type="ARBA" id="ARBA00023004"/>
    </source>
</evidence>
<dbReference type="AlphaFoldDB" id="A0A8T8K2W7"/>
<dbReference type="Proteomes" id="UP000681041">
    <property type="component" value="Chromosome"/>
</dbReference>
<dbReference type="InterPro" id="IPR036421">
    <property type="entry name" value="Fe_dep_repressor_sf"/>
</dbReference>
<dbReference type="GO" id="GO:0046983">
    <property type="term" value="F:protein dimerization activity"/>
    <property type="evidence" value="ECO:0007669"/>
    <property type="project" value="InterPro"/>
</dbReference>
<sequence>MKMISEPAEEALEKIWVFQEDHPDNPLSPEIKSFNPQVIKELEDLKFIQKEEGEFKLTSEGMEEAKNVIRRHRLAEKLLHDILGLSGEDMETAACNFEHIMEGGVEESICNLLSHPDKCPHGKPIPPCECRTQGGHRHGHGHHQCDCTAGVKTIIDKTVLPLNKMDKGEKGEIVYIKSSKRDNLQKILAMGVLPGRKIEIIQTYPSYVFQMEHTQMAVDKDIAESIYVGSGSN</sequence>
<dbReference type="GO" id="GO:0046914">
    <property type="term" value="F:transition metal ion binding"/>
    <property type="evidence" value="ECO:0007669"/>
    <property type="project" value="InterPro"/>
</dbReference>
<dbReference type="SUPFAM" id="SSF47979">
    <property type="entry name" value="Iron-dependent repressor protein, dimerization domain"/>
    <property type="match status" value="1"/>
</dbReference>